<dbReference type="OrthoDB" id="918051at2"/>
<sequence>MSSFNIGDFVCLQNHPYLSTNHKIKIAANADMTPPIMIVGEILNKDEYNTSTGKQSEIQLRCYYYSTKEGKYIDKWIKAEQLKKLDVSETYLKIDEFNKIDDFDLEYLKNLYLNKMVCLKSVDFELNKKKIFIDSSDGIRTNKENNHLEFLPPVMTIIDIVKNKEEKRFSSTKSDSIEKDLSKYIFKCKWYNPKTSSYSEEFIPSKILGFIVNQTEFIEMIMAGIAENNFLIASLKGKHILELEDSSNKVINNIIKPIEIIFNHYYYKINAFDYAKQKTSSYTIDNLYSLDFIEKSTIFAPTYPRYKTTFYPITENTFHEQEYYFIKYRDKFNKITNRTIKVLYKEPYIDPESNEDSFFIVANCLLRNGHIRHFKLSQILESTEIINGVKMLEEIEVEDIL</sequence>
<evidence type="ECO:0000313" key="3">
    <source>
        <dbReference type="Proteomes" id="UP000269375"/>
    </source>
</evidence>
<evidence type="ECO:0000313" key="2">
    <source>
        <dbReference type="EMBL" id="TDX95003.1"/>
    </source>
</evidence>
<name>A0A3N0W4Q3_9FLAO</name>
<dbReference type="AlphaFoldDB" id="A0A3N0W4Q3"/>
<dbReference type="Proteomes" id="UP000269375">
    <property type="component" value="Unassembled WGS sequence"/>
</dbReference>
<comment type="caution">
    <text evidence="1">The sequence shown here is derived from an EMBL/GenBank/DDBJ whole genome shotgun (WGS) entry which is preliminary data.</text>
</comment>
<dbReference type="EMBL" id="SOQW01000001">
    <property type="protein sequence ID" value="TDX95003.1"/>
    <property type="molecule type" value="Genomic_DNA"/>
</dbReference>
<proteinExistence type="predicted"/>
<reference evidence="2 4" key="2">
    <citation type="submission" date="2019-03" db="EMBL/GenBank/DDBJ databases">
        <title>Genomic Encyclopedia of Archaeal and Bacterial Type Strains, Phase II (KMG-II): from individual species to whole genera.</title>
        <authorList>
            <person name="Goeker M."/>
        </authorList>
    </citation>
    <scope>NUCLEOTIDE SEQUENCE [LARGE SCALE GENOMIC DNA]</scope>
    <source>
        <strain evidence="2 4">DSM 15235</strain>
    </source>
</reference>
<evidence type="ECO:0008006" key="5">
    <source>
        <dbReference type="Google" id="ProtNLM"/>
    </source>
</evidence>
<evidence type="ECO:0000313" key="1">
    <source>
        <dbReference type="EMBL" id="ROI00057.1"/>
    </source>
</evidence>
<dbReference type="Proteomes" id="UP000295709">
    <property type="component" value="Unassembled WGS sequence"/>
</dbReference>
<dbReference type="EMBL" id="RJTX01000001">
    <property type="protein sequence ID" value="ROI00057.1"/>
    <property type="molecule type" value="Genomic_DNA"/>
</dbReference>
<dbReference type="RefSeq" id="WP_123261761.1">
    <property type="nucleotide sequence ID" value="NZ_RJTX01000001.1"/>
</dbReference>
<protein>
    <recommendedName>
        <fullName evidence="5">WYL domain-containing protein</fullName>
    </recommendedName>
</protein>
<accession>A0A3N0W4Q3</accession>
<gene>
    <name evidence="2" type="ORF">BCF50_0776</name>
    <name evidence="1" type="ORF">EGI05_03980</name>
</gene>
<reference evidence="1" key="1">
    <citation type="submission" date="2018-11" db="EMBL/GenBank/DDBJ databases">
        <title>Proposal to divide the Flavobacteriaceae and reorganize its genera based on Amino Acid Identity values calculated from whole genome sequences.</title>
        <authorList>
            <person name="Nicholson A.C."/>
            <person name="Gulvik C.A."/>
            <person name="Whitney A.M."/>
            <person name="Humrighouse B.W."/>
            <person name="Bell M."/>
            <person name="Holmes B."/>
            <person name="Steigerwalt A."/>
            <person name="Villarma A."/>
            <person name="Sheth M."/>
            <person name="Batra D."/>
            <person name="Pryor J."/>
            <person name="Bernardet J.-F."/>
            <person name="Hugo C."/>
            <person name="Kampfer P."/>
            <person name="Newman J."/>
            <person name="Mcquiston J.R."/>
        </authorList>
    </citation>
    <scope>NUCLEOTIDE SEQUENCE</scope>
    <source>
        <strain evidence="1">DSM 15235</strain>
    </source>
</reference>
<evidence type="ECO:0000313" key="4">
    <source>
        <dbReference type="Proteomes" id="UP000295709"/>
    </source>
</evidence>
<keyword evidence="4" id="KW-1185">Reference proteome</keyword>
<organism evidence="1 3">
    <name type="scientific">Chryseobacterium daecheongense</name>
    <dbReference type="NCBI Taxonomy" id="192389"/>
    <lineage>
        <taxon>Bacteria</taxon>
        <taxon>Pseudomonadati</taxon>
        <taxon>Bacteroidota</taxon>
        <taxon>Flavobacteriia</taxon>
        <taxon>Flavobacteriales</taxon>
        <taxon>Weeksellaceae</taxon>
        <taxon>Chryseobacterium group</taxon>
        <taxon>Chryseobacterium</taxon>
    </lineage>
</organism>